<dbReference type="RefSeq" id="WP_338202613.1">
    <property type="nucleotide sequence ID" value="NZ_JAEKNR010000142.1"/>
</dbReference>
<dbReference type="Proteomes" id="UP000612893">
    <property type="component" value="Unassembled WGS sequence"/>
</dbReference>
<keyword evidence="2" id="KW-1185">Reference proteome</keyword>
<dbReference type="SUPFAM" id="SSF55298">
    <property type="entry name" value="YjgF-like"/>
    <property type="match status" value="1"/>
</dbReference>
<gene>
    <name evidence="1" type="ORF">JF922_13910</name>
</gene>
<dbReference type="Gene3D" id="3.30.1330.40">
    <property type="entry name" value="RutC-like"/>
    <property type="match status" value="1"/>
</dbReference>
<accession>A0A934K9Q4</accession>
<dbReference type="AlphaFoldDB" id="A0A934K9Q4"/>
<name>A0A934K9Q4_9BACT</name>
<organism evidence="1 2">
    <name type="scientific">Candidatus Nephthysia bennettiae</name>
    <dbReference type="NCBI Taxonomy" id="3127016"/>
    <lineage>
        <taxon>Bacteria</taxon>
        <taxon>Bacillati</taxon>
        <taxon>Candidatus Dormiibacterota</taxon>
        <taxon>Candidatus Dormibacteria</taxon>
        <taxon>Candidatus Dormibacterales</taxon>
        <taxon>Candidatus Dormibacteraceae</taxon>
        <taxon>Candidatus Nephthysia</taxon>
    </lineage>
</organism>
<dbReference type="PANTHER" id="PTHR43857:SF1">
    <property type="entry name" value="YJGH FAMILY PROTEIN"/>
    <property type="match status" value="1"/>
</dbReference>
<evidence type="ECO:0000313" key="1">
    <source>
        <dbReference type="EMBL" id="MBJ7599158.1"/>
    </source>
</evidence>
<evidence type="ECO:0000313" key="2">
    <source>
        <dbReference type="Proteomes" id="UP000612893"/>
    </source>
</evidence>
<comment type="caution">
    <text evidence="1">The sequence shown here is derived from an EMBL/GenBank/DDBJ whole genome shotgun (WGS) entry which is preliminary data.</text>
</comment>
<reference evidence="1" key="1">
    <citation type="submission" date="2020-10" db="EMBL/GenBank/DDBJ databases">
        <title>Ca. Dormibacterota MAGs.</title>
        <authorList>
            <person name="Montgomery K."/>
        </authorList>
    </citation>
    <scope>NUCLEOTIDE SEQUENCE [LARGE SCALE GENOMIC DNA]</scope>
    <source>
        <strain evidence="1">SC8812_S17_10</strain>
    </source>
</reference>
<dbReference type="Pfam" id="PF01042">
    <property type="entry name" value="Ribonuc_L-PSP"/>
    <property type="match status" value="1"/>
</dbReference>
<dbReference type="InterPro" id="IPR035959">
    <property type="entry name" value="RutC-like_sf"/>
</dbReference>
<sequence>MDRQVVNPWTWQDAFGFVQANKVSSVDRIVYCAGQTSVDAEGRPLHSGDMEAQIVQALDNLEAVLRDAGMNLSDVVRLNYYTTDVDRFIAAGETLGRRLAEGQCRPASTLLGVTRLAFPELLIEIEATATS</sequence>
<proteinExistence type="predicted"/>
<dbReference type="CDD" id="cd00448">
    <property type="entry name" value="YjgF_YER057c_UK114_family"/>
    <property type="match status" value="1"/>
</dbReference>
<dbReference type="EMBL" id="JAEKNR010000142">
    <property type="protein sequence ID" value="MBJ7599158.1"/>
    <property type="molecule type" value="Genomic_DNA"/>
</dbReference>
<protein>
    <submittedName>
        <fullName evidence="1">RidA family protein</fullName>
    </submittedName>
</protein>
<dbReference type="InterPro" id="IPR006175">
    <property type="entry name" value="YjgF/YER057c/UK114"/>
</dbReference>
<dbReference type="PANTHER" id="PTHR43857">
    <property type="entry name" value="BLR7761 PROTEIN"/>
    <property type="match status" value="1"/>
</dbReference>